<evidence type="ECO:0000313" key="17">
    <source>
        <dbReference type="EMBL" id="GAA0163385.1"/>
    </source>
</evidence>
<dbReference type="AlphaFoldDB" id="A0AAV3QKY3"/>
<feature type="transmembrane region" description="Helical" evidence="13">
    <location>
        <begin position="230"/>
        <end position="251"/>
    </location>
</feature>
<accession>A0AAV3QKY3</accession>
<dbReference type="PROSITE" id="PS50939">
    <property type="entry name" value="CYTOCHROME_B561"/>
    <property type="match status" value="1"/>
</dbReference>
<dbReference type="EMBL" id="BAABME010021472">
    <property type="protein sequence ID" value="GAA0163385.1"/>
    <property type="molecule type" value="Genomic_DNA"/>
</dbReference>
<evidence type="ECO:0000256" key="10">
    <source>
        <dbReference type="PIRNR" id="PIRNR037471"/>
    </source>
</evidence>
<dbReference type="SMART" id="SM00665">
    <property type="entry name" value="B561"/>
    <property type="match status" value="1"/>
</dbReference>
<proteinExistence type="predicted"/>
<evidence type="ECO:0000259" key="16">
    <source>
        <dbReference type="PROSITE" id="PS50939"/>
    </source>
</evidence>
<keyword evidence="7 13" id="KW-1133">Transmembrane helix</keyword>
<keyword evidence="8 10" id="KW-0472">Membrane</keyword>
<evidence type="ECO:0000256" key="2">
    <source>
        <dbReference type="ARBA" id="ARBA00022448"/>
    </source>
</evidence>
<evidence type="ECO:0000256" key="7">
    <source>
        <dbReference type="ARBA" id="ARBA00022989"/>
    </source>
</evidence>
<gene>
    <name evidence="17" type="ORF">LIER_39585</name>
</gene>
<comment type="subcellular location">
    <subcellularLocation>
        <location evidence="1">Membrane</location>
        <topology evidence="1">Multi-pass membrane protein</topology>
    </subcellularLocation>
</comment>
<evidence type="ECO:0000256" key="3">
    <source>
        <dbReference type="ARBA" id="ARBA00022692"/>
    </source>
</evidence>
<comment type="caution">
    <text evidence="17">The sequence shown here is derived from an EMBL/GenBank/DDBJ whole genome shotgun (WGS) entry which is preliminary data.</text>
</comment>
<evidence type="ECO:0000256" key="13">
    <source>
        <dbReference type="SAM" id="Phobius"/>
    </source>
</evidence>
<keyword evidence="11" id="KW-0408">Iron</keyword>
<dbReference type="GO" id="GO:0016020">
    <property type="term" value="C:membrane"/>
    <property type="evidence" value="ECO:0007669"/>
    <property type="project" value="UniProtKB-SubCell"/>
</dbReference>
<keyword evidence="3 13" id="KW-0812">Transmembrane</keyword>
<comment type="function">
    <text evidence="9">May act as a catecholamine-responsive trans-membrane electron transporter.</text>
</comment>
<protein>
    <recommendedName>
        <fullName evidence="10">Cytochrome b561 and DOMON domain-containing protein</fullName>
    </recommendedName>
</protein>
<dbReference type="Proteomes" id="UP001454036">
    <property type="component" value="Unassembled WGS sequence"/>
</dbReference>
<dbReference type="FunFam" id="1.20.120.1770:FF:000007">
    <property type="entry name" value="Cytochrome b561 and DOMON domain-containing protein"/>
    <property type="match status" value="1"/>
</dbReference>
<organism evidence="17 18">
    <name type="scientific">Lithospermum erythrorhizon</name>
    <name type="common">Purple gromwell</name>
    <name type="synonym">Lithospermum officinale var. erythrorhizon</name>
    <dbReference type="NCBI Taxonomy" id="34254"/>
    <lineage>
        <taxon>Eukaryota</taxon>
        <taxon>Viridiplantae</taxon>
        <taxon>Streptophyta</taxon>
        <taxon>Embryophyta</taxon>
        <taxon>Tracheophyta</taxon>
        <taxon>Spermatophyta</taxon>
        <taxon>Magnoliopsida</taxon>
        <taxon>eudicotyledons</taxon>
        <taxon>Gunneridae</taxon>
        <taxon>Pentapetalae</taxon>
        <taxon>asterids</taxon>
        <taxon>lamiids</taxon>
        <taxon>Boraginales</taxon>
        <taxon>Boraginaceae</taxon>
        <taxon>Boraginoideae</taxon>
        <taxon>Lithospermeae</taxon>
        <taxon>Lithospermum</taxon>
    </lineage>
</organism>
<feature type="signal peptide" evidence="14">
    <location>
        <begin position="1"/>
        <end position="21"/>
    </location>
</feature>
<evidence type="ECO:0000256" key="4">
    <source>
        <dbReference type="ARBA" id="ARBA00022723"/>
    </source>
</evidence>
<keyword evidence="18" id="KW-1185">Reference proteome</keyword>
<feature type="domain" description="Cytochrome b561" evidence="16">
    <location>
        <begin position="199"/>
        <end position="392"/>
    </location>
</feature>
<reference evidence="17 18" key="1">
    <citation type="submission" date="2024-01" db="EMBL/GenBank/DDBJ databases">
        <title>The complete chloroplast genome sequence of Lithospermum erythrorhizon: insights into the phylogenetic relationship among Boraginaceae species and the maternal lineages of purple gromwells.</title>
        <authorList>
            <person name="Okada T."/>
            <person name="Watanabe K."/>
        </authorList>
    </citation>
    <scope>NUCLEOTIDE SEQUENCE [LARGE SCALE GENOMIC DNA]</scope>
</reference>
<evidence type="ECO:0000313" key="18">
    <source>
        <dbReference type="Proteomes" id="UP001454036"/>
    </source>
</evidence>
<evidence type="ECO:0000256" key="9">
    <source>
        <dbReference type="ARBA" id="ARBA00053871"/>
    </source>
</evidence>
<feature type="domain" description="DOMON" evidence="15">
    <location>
        <begin position="49"/>
        <end position="166"/>
    </location>
</feature>
<dbReference type="GO" id="GO:0046872">
    <property type="term" value="F:metal ion binding"/>
    <property type="evidence" value="ECO:0007669"/>
    <property type="project" value="UniProtKB-KW"/>
</dbReference>
<dbReference type="CDD" id="cd08760">
    <property type="entry name" value="Cyt_b561_FRRS1_like"/>
    <property type="match status" value="1"/>
</dbReference>
<dbReference type="PIRSF" id="PIRSF037471">
    <property type="entry name" value="UCP037471"/>
    <property type="match status" value="1"/>
</dbReference>
<dbReference type="InterPro" id="IPR017214">
    <property type="entry name" value="UCP037471"/>
</dbReference>
<dbReference type="InterPro" id="IPR005018">
    <property type="entry name" value="DOMON_domain"/>
</dbReference>
<dbReference type="PANTHER" id="PTHR23130:SF223">
    <property type="entry name" value="CYTOCHROME B561 AND DOMON DOMAIN-CONTAINING PROTEIN"/>
    <property type="match status" value="1"/>
</dbReference>
<keyword evidence="6 10" id="KW-0249">Electron transport</keyword>
<dbReference type="CDD" id="cd09629">
    <property type="entry name" value="DOMON_CIL1_like"/>
    <property type="match status" value="1"/>
</dbReference>
<feature type="chain" id="PRO_5043864742" description="Cytochrome b561 and DOMON domain-containing protein" evidence="14">
    <location>
        <begin position="22"/>
        <end position="419"/>
    </location>
</feature>
<keyword evidence="4 11" id="KW-0479">Metal-binding</keyword>
<dbReference type="Gene3D" id="1.20.120.1770">
    <property type="match status" value="1"/>
</dbReference>
<sequence length="419" mass="47190">MGRKFMIQEFPILLMFMLVMSFGSYGEDCASYSFWNNKNYKDCESLHVLDSFLHWTYHPRNHTVDLAYRRVGVEASDWVSWAVNFDGKGMIGAQCLVAFHDSSDGVFTAYTSPISSYKTKLEAGDLSFQVSRISGEYRRDHNEMIIYATLHLPDGRTRFSHLWQSGEVSNGVPRPHSFSKDHLNSMGAIDFLPGQGTNSNARNSKDDVDSTGQGTSSRDRGTNSRQRKKYIHGVLNVVSWGMMMPMGAIIARHMKVFRAANPAWFYLHSSCQSSAYIVGVAGWATGLKLGSGSPGVTYNPHRIIGITLFCLGTLQVFALLLRPKPEHKLRFYWNIYHHITGYTVIVLSIVNVFKGLNMLEVEMKWRMGYIGFLIFLGGFAIFMEAFTWHIVLKRRKETSSSSATSTKTVEDQEATTAAA</sequence>
<evidence type="ECO:0000256" key="11">
    <source>
        <dbReference type="PIRSR" id="PIRSR037471-1"/>
    </source>
</evidence>
<dbReference type="InterPro" id="IPR006593">
    <property type="entry name" value="Cyt_b561/ferric_Rdtase_TM"/>
</dbReference>
<name>A0AAV3QKY3_LITER</name>
<evidence type="ECO:0000256" key="12">
    <source>
        <dbReference type="SAM" id="MobiDB-lite"/>
    </source>
</evidence>
<dbReference type="Pfam" id="PF03188">
    <property type="entry name" value="Cytochrom_B561"/>
    <property type="match status" value="1"/>
</dbReference>
<evidence type="ECO:0000256" key="8">
    <source>
        <dbReference type="ARBA" id="ARBA00023136"/>
    </source>
</evidence>
<evidence type="ECO:0000256" key="14">
    <source>
        <dbReference type="SAM" id="SignalP"/>
    </source>
</evidence>
<dbReference type="PROSITE" id="PS50836">
    <property type="entry name" value="DOMON"/>
    <property type="match status" value="1"/>
</dbReference>
<keyword evidence="5 14" id="KW-0732">Signal</keyword>
<feature type="transmembrane region" description="Helical" evidence="13">
    <location>
        <begin position="333"/>
        <end position="353"/>
    </location>
</feature>
<evidence type="ECO:0000259" key="15">
    <source>
        <dbReference type="PROSITE" id="PS50836"/>
    </source>
</evidence>
<feature type="binding site" description="axial binding residue" evidence="11">
    <location>
        <position position="268"/>
    </location>
    <ligand>
        <name>heme b</name>
        <dbReference type="ChEBI" id="CHEBI:60344"/>
        <label>1</label>
    </ligand>
    <ligandPart>
        <name>Fe</name>
        <dbReference type="ChEBI" id="CHEBI:18248"/>
    </ligandPart>
</feature>
<evidence type="ECO:0000256" key="1">
    <source>
        <dbReference type="ARBA" id="ARBA00004141"/>
    </source>
</evidence>
<feature type="binding site" description="axial binding residue" evidence="11">
    <location>
        <position position="232"/>
    </location>
    <ligand>
        <name>heme b</name>
        <dbReference type="ChEBI" id="CHEBI:60344"/>
        <label>1</label>
    </ligand>
    <ligandPart>
        <name>Fe</name>
        <dbReference type="ChEBI" id="CHEBI:18248"/>
    </ligandPart>
</feature>
<dbReference type="PANTHER" id="PTHR23130">
    <property type="entry name" value="CYTOCHROME B561 AND DOMON DOMAIN-CONTAINING PROTEIN"/>
    <property type="match status" value="1"/>
</dbReference>
<dbReference type="InterPro" id="IPR045265">
    <property type="entry name" value="AIR12_DOMON"/>
</dbReference>
<feature type="binding site" description="axial binding residue" evidence="11">
    <location>
        <position position="301"/>
    </location>
    <ligand>
        <name>heme b</name>
        <dbReference type="ChEBI" id="CHEBI:60344"/>
        <label>1</label>
    </ligand>
    <ligandPart>
        <name>Fe</name>
        <dbReference type="ChEBI" id="CHEBI:18248"/>
    </ligandPart>
</feature>
<feature type="transmembrane region" description="Helical" evidence="13">
    <location>
        <begin position="369"/>
        <end position="392"/>
    </location>
</feature>
<feature type="transmembrane region" description="Helical" evidence="13">
    <location>
        <begin position="303"/>
        <end position="321"/>
    </location>
</feature>
<feature type="region of interest" description="Disordered" evidence="12">
    <location>
        <begin position="194"/>
        <end position="225"/>
    </location>
</feature>
<evidence type="ECO:0000256" key="6">
    <source>
        <dbReference type="ARBA" id="ARBA00022982"/>
    </source>
</evidence>
<feature type="transmembrane region" description="Helical" evidence="13">
    <location>
        <begin position="263"/>
        <end position="283"/>
    </location>
</feature>
<dbReference type="Pfam" id="PF04526">
    <property type="entry name" value="DUF568"/>
    <property type="match status" value="1"/>
</dbReference>
<keyword evidence="2 10" id="KW-0813">Transport</keyword>
<feature type="binding site" description="axial binding residue" evidence="11">
    <location>
        <position position="337"/>
    </location>
    <ligand>
        <name>heme b</name>
        <dbReference type="ChEBI" id="CHEBI:60344"/>
        <label>1</label>
    </ligand>
    <ligandPart>
        <name>Fe</name>
        <dbReference type="ChEBI" id="CHEBI:18248"/>
    </ligandPart>
</feature>
<comment type="cofactor">
    <cofactor evidence="10">
        <name>heme b</name>
        <dbReference type="ChEBI" id="CHEBI:60344"/>
    </cofactor>
    <text evidence="10">Binds 2 heme b groups non-covalently.</text>
</comment>
<evidence type="ECO:0000256" key="5">
    <source>
        <dbReference type="ARBA" id="ARBA00022729"/>
    </source>
</evidence>